<evidence type="ECO:0000256" key="5">
    <source>
        <dbReference type="HAMAP-Rule" id="MF_01361"/>
    </source>
</evidence>
<keyword evidence="4 5" id="KW-0472">Membrane</keyword>
<keyword evidence="2 5" id="KW-0812">Transmembrane</keyword>
<accession>A0ABD5VLS9</accession>
<comment type="caution">
    <text evidence="5">Lacks conserved residue(s) required for the propagation of feature annotation.</text>
</comment>
<evidence type="ECO:0000313" key="6">
    <source>
        <dbReference type="EMBL" id="MFC6955348.1"/>
    </source>
</evidence>
<organism evidence="6 7">
    <name type="scientific">Halorubellus litoreus</name>
    <dbReference type="NCBI Taxonomy" id="755308"/>
    <lineage>
        <taxon>Archaea</taxon>
        <taxon>Methanobacteriati</taxon>
        <taxon>Methanobacteriota</taxon>
        <taxon>Stenosarchaea group</taxon>
        <taxon>Halobacteria</taxon>
        <taxon>Halobacteriales</taxon>
        <taxon>Halorubellaceae</taxon>
        <taxon>Halorubellus</taxon>
    </lineage>
</organism>
<dbReference type="Proteomes" id="UP001596395">
    <property type="component" value="Unassembled WGS sequence"/>
</dbReference>
<dbReference type="InterPro" id="IPR009760">
    <property type="entry name" value="DUF1328"/>
</dbReference>
<reference evidence="6 7" key="1">
    <citation type="journal article" date="2019" name="Int. J. Syst. Evol. Microbiol.">
        <title>The Global Catalogue of Microorganisms (GCM) 10K type strain sequencing project: providing services to taxonomists for standard genome sequencing and annotation.</title>
        <authorList>
            <consortium name="The Broad Institute Genomics Platform"/>
            <consortium name="The Broad Institute Genome Sequencing Center for Infectious Disease"/>
            <person name="Wu L."/>
            <person name="Ma J."/>
        </authorList>
    </citation>
    <scope>NUCLEOTIDE SEQUENCE [LARGE SCALE GENOMIC DNA]</scope>
    <source>
        <strain evidence="6 7">GX26</strain>
    </source>
</reference>
<proteinExistence type="inferred from homology"/>
<evidence type="ECO:0000256" key="2">
    <source>
        <dbReference type="ARBA" id="ARBA00022692"/>
    </source>
</evidence>
<comment type="caution">
    <text evidence="6">The sequence shown here is derived from an EMBL/GenBank/DDBJ whole genome shotgun (WGS) entry which is preliminary data.</text>
</comment>
<dbReference type="HAMAP" id="MF_01361">
    <property type="entry name" value="UPF0391"/>
    <property type="match status" value="1"/>
</dbReference>
<sequence length="75" mass="7821">MSLSSLPATVATQLASLEGTPLLFSGQFLQYAVVFFVIAIVAAVLGARGIAGVTMEIAKWLVIIFLVLAVVSIVL</sequence>
<dbReference type="AlphaFoldDB" id="A0ABD5VLS9"/>
<evidence type="ECO:0000256" key="3">
    <source>
        <dbReference type="ARBA" id="ARBA00022989"/>
    </source>
</evidence>
<evidence type="ECO:0000313" key="7">
    <source>
        <dbReference type="Proteomes" id="UP001596395"/>
    </source>
</evidence>
<evidence type="ECO:0000256" key="1">
    <source>
        <dbReference type="ARBA" id="ARBA00022475"/>
    </source>
</evidence>
<gene>
    <name evidence="6" type="ORF">ACFQGB_21000</name>
</gene>
<comment type="similarity">
    <text evidence="5">Belongs to the UPF0391 family.</text>
</comment>
<keyword evidence="3 5" id="KW-1133">Transmembrane helix</keyword>
<evidence type="ECO:0000256" key="4">
    <source>
        <dbReference type="ARBA" id="ARBA00023136"/>
    </source>
</evidence>
<name>A0ABD5VLS9_9EURY</name>
<dbReference type="Pfam" id="PF07043">
    <property type="entry name" value="DUF1328"/>
    <property type="match status" value="1"/>
</dbReference>
<keyword evidence="7" id="KW-1185">Reference proteome</keyword>
<dbReference type="EMBL" id="JBHSXN010000006">
    <property type="protein sequence ID" value="MFC6955348.1"/>
    <property type="molecule type" value="Genomic_DNA"/>
</dbReference>
<keyword evidence="1 5" id="KW-1003">Cell membrane</keyword>
<dbReference type="RefSeq" id="WP_336352277.1">
    <property type="nucleotide sequence ID" value="NZ_JAZAQL010000006.1"/>
</dbReference>
<dbReference type="NCBIfam" id="NF010229">
    <property type="entry name" value="PRK13682.1-4"/>
    <property type="match status" value="1"/>
</dbReference>
<protein>
    <recommendedName>
        <fullName evidence="5">UPF0391 membrane protein ACFQGB_21000</fullName>
    </recommendedName>
</protein>
<feature type="transmembrane region" description="Helical" evidence="5">
    <location>
        <begin position="57"/>
        <end position="74"/>
    </location>
</feature>
<dbReference type="GO" id="GO:0005886">
    <property type="term" value="C:plasma membrane"/>
    <property type="evidence" value="ECO:0007669"/>
    <property type="project" value="UniProtKB-UniRule"/>
</dbReference>
<feature type="transmembrane region" description="Helical" evidence="5">
    <location>
        <begin position="29"/>
        <end position="50"/>
    </location>
</feature>